<evidence type="ECO:0000256" key="4">
    <source>
        <dbReference type="ARBA" id="ARBA00004931"/>
    </source>
</evidence>
<dbReference type="Gene3D" id="3.20.10.10">
    <property type="entry name" value="D-amino Acid Aminotransferase, subunit A, domain 2"/>
    <property type="match status" value="1"/>
</dbReference>
<comment type="similarity">
    <text evidence="6">Belongs to the class-IV pyridoxal-phosphate-dependent aminotransferase family.</text>
</comment>
<dbReference type="PANTHER" id="PTHR42743:SF11">
    <property type="entry name" value="AMINODEOXYCHORISMATE LYASE"/>
    <property type="match status" value="1"/>
</dbReference>
<dbReference type="GO" id="GO:0008652">
    <property type="term" value="P:amino acid biosynthetic process"/>
    <property type="evidence" value="ECO:0007669"/>
    <property type="project" value="UniProtKB-ARBA"/>
</dbReference>
<dbReference type="GO" id="GO:0009082">
    <property type="term" value="P:branched-chain amino acid biosynthetic process"/>
    <property type="evidence" value="ECO:0007669"/>
    <property type="project" value="UniProtKB-KW"/>
</dbReference>
<comment type="cofactor">
    <cofactor evidence="1">
        <name>pyridoxal 5'-phosphate</name>
        <dbReference type="ChEBI" id="CHEBI:597326"/>
    </cofactor>
</comment>
<comment type="pathway">
    <text evidence="4">Amino-acid biosynthesis; L-valine biosynthesis; L-valine from pyruvate: step 4/4.</text>
</comment>
<dbReference type="GO" id="GO:0005829">
    <property type="term" value="C:cytosol"/>
    <property type="evidence" value="ECO:0007669"/>
    <property type="project" value="TreeGrafter"/>
</dbReference>
<dbReference type="Pfam" id="PF01063">
    <property type="entry name" value="Aminotran_4"/>
    <property type="match status" value="1"/>
</dbReference>
<dbReference type="EC" id="2.6.1.42" evidence="7"/>
<evidence type="ECO:0000256" key="2">
    <source>
        <dbReference type="ARBA" id="ARBA00003109"/>
    </source>
</evidence>
<evidence type="ECO:0000256" key="1">
    <source>
        <dbReference type="ARBA" id="ARBA00001933"/>
    </source>
</evidence>
<organism evidence="14">
    <name type="scientific">Acidicaldus sp</name>
    <dbReference type="NCBI Taxonomy" id="1872105"/>
    <lineage>
        <taxon>Bacteria</taxon>
        <taxon>Pseudomonadati</taxon>
        <taxon>Pseudomonadota</taxon>
        <taxon>Alphaproteobacteria</taxon>
        <taxon>Acetobacterales</taxon>
        <taxon>Acetobacteraceae</taxon>
        <taxon>Acidicaldus</taxon>
    </lineage>
</organism>
<comment type="caution">
    <text evidence="14">The sequence shown here is derived from an EMBL/GenBank/DDBJ whole genome shotgun (WGS) entry which is preliminary data.</text>
</comment>
<keyword evidence="10" id="KW-0100">Branched-chain amino acid biosynthesis</keyword>
<comment type="function">
    <text evidence="2">Acts on leucine, isoleucine and valine.</text>
</comment>
<evidence type="ECO:0000256" key="8">
    <source>
        <dbReference type="ARBA" id="ARBA00014472"/>
    </source>
</evidence>
<dbReference type="GO" id="GO:0004084">
    <property type="term" value="F:branched-chain-amino-acid transaminase activity"/>
    <property type="evidence" value="ECO:0007669"/>
    <property type="project" value="UniProtKB-EC"/>
</dbReference>
<comment type="catalytic activity">
    <reaction evidence="13">
        <text>L-leucine + 2-oxoglutarate = 4-methyl-2-oxopentanoate + L-glutamate</text>
        <dbReference type="Rhea" id="RHEA:18321"/>
        <dbReference type="ChEBI" id="CHEBI:16810"/>
        <dbReference type="ChEBI" id="CHEBI:17865"/>
        <dbReference type="ChEBI" id="CHEBI:29985"/>
        <dbReference type="ChEBI" id="CHEBI:57427"/>
        <dbReference type="EC" id="2.6.1.42"/>
    </reaction>
</comment>
<keyword evidence="10" id="KW-0028">Amino-acid biosynthesis</keyword>
<evidence type="ECO:0000256" key="5">
    <source>
        <dbReference type="ARBA" id="ARBA00005072"/>
    </source>
</evidence>
<dbReference type="InterPro" id="IPR043131">
    <property type="entry name" value="BCAT-like_N"/>
</dbReference>
<dbReference type="EMBL" id="DTQM01000051">
    <property type="protein sequence ID" value="HGC42104.1"/>
    <property type="molecule type" value="Genomic_DNA"/>
</dbReference>
<evidence type="ECO:0000256" key="13">
    <source>
        <dbReference type="ARBA" id="ARBA00049229"/>
    </source>
</evidence>
<comment type="pathway">
    <text evidence="3">Amino-acid biosynthesis; L-isoleucine biosynthesis; L-isoleucine from 2-oxobutanoate: step 4/4.</text>
</comment>
<evidence type="ECO:0000256" key="9">
    <source>
        <dbReference type="ARBA" id="ARBA00022898"/>
    </source>
</evidence>
<keyword evidence="14" id="KW-0032">Aminotransferase</keyword>
<dbReference type="Gene3D" id="3.30.470.10">
    <property type="match status" value="1"/>
</dbReference>
<keyword evidence="14" id="KW-0808">Transferase</keyword>
<evidence type="ECO:0000256" key="3">
    <source>
        <dbReference type="ARBA" id="ARBA00004824"/>
    </source>
</evidence>
<comment type="pathway">
    <text evidence="5">Amino-acid biosynthesis; L-leucine biosynthesis; L-leucine from 3-methyl-2-oxobutanoate: step 4/4.</text>
</comment>
<name>A0A8J4M5A0_9PROT</name>
<evidence type="ECO:0000256" key="10">
    <source>
        <dbReference type="ARBA" id="ARBA00023304"/>
    </source>
</evidence>
<dbReference type="InterPro" id="IPR001544">
    <property type="entry name" value="Aminotrans_IV"/>
</dbReference>
<evidence type="ECO:0000256" key="11">
    <source>
        <dbReference type="ARBA" id="ARBA00048212"/>
    </source>
</evidence>
<accession>A0A8J4M5A0</accession>
<dbReference type="InterPro" id="IPR043132">
    <property type="entry name" value="BCAT-like_C"/>
</dbReference>
<evidence type="ECO:0000256" key="7">
    <source>
        <dbReference type="ARBA" id="ARBA00013053"/>
    </source>
</evidence>
<dbReference type="AlphaFoldDB" id="A0A8J4M5A0"/>
<dbReference type="InterPro" id="IPR050571">
    <property type="entry name" value="Class-IV_PLP-Dep_Aminotrnsfr"/>
</dbReference>
<evidence type="ECO:0000256" key="6">
    <source>
        <dbReference type="ARBA" id="ARBA00009320"/>
    </source>
</evidence>
<reference evidence="14" key="1">
    <citation type="journal article" date="2020" name="mSystems">
        <title>Genome- and Community-Level Interaction Insights into Carbon Utilization and Element Cycling Functions of Hydrothermarchaeota in Hydrothermal Sediment.</title>
        <authorList>
            <person name="Zhou Z."/>
            <person name="Liu Y."/>
            <person name="Xu W."/>
            <person name="Pan J."/>
            <person name="Luo Z.H."/>
            <person name="Li M."/>
        </authorList>
    </citation>
    <scope>NUCLEOTIDE SEQUENCE</scope>
    <source>
        <strain evidence="14">SpSt-997</strain>
    </source>
</reference>
<comment type="catalytic activity">
    <reaction evidence="12">
        <text>L-isoleucine + 2-oxoglutarate = (S)-3-methyl-2-oxopentanoate + L-glutamate</text>
        <dbReference type="Rhea" id="RHEA:24801"/>
        <dbReference type="ChEBI" id="CHEBI:16810"/>
        <dbReference type="ChEBI" id="CHEBI:29985"/>
        <dbReference type="ChEBI" id="CHEBI:35146"/>
        <dbReference type="ChEBI" id="CHEBI:58045"/>
        <dbReference type="EC" id="2.6.1.42"/>
    </reaction>
</comment>
<protein>
    <recommendedName>
        <fullName evidence="8">Probable branched-chain-amino-acid aminotransferase</fullName>
        <ecNumber evidence="7">2.6.1.42</ecNumber>
    </recommendedName>
</protein>
<dbReference type="SUPFAM" id="SSF56752">
    <property type="entry name" value="D-aminoacid aminotransferase-like PLP-dependent enzymes"/>
    <property type="match status" value="1"/>
</dbReference>
<keyword evidence="9" id="KW-0663">Pyridoxal phosphate</keyword>
<evidence type="ECO:0000313" key="14">
    <source>
        <dbReference type="EMBL" id="HGC42104.1"/>
    </source>
</evidence>
<sequence>MSRIAYVNGRYLPHREACVHVEDRGYQFADGVYEVIAVAGGRLLDAELHFARLERSLGEIRINLPCTRAALGVVLGEMVRRNRVSDGLVYLQITRGVARRDHRLPPATLRPSLVVTARQGAGFPSDPDTWAVAAITWPDQRWARCDIKTIGLLPNVLAREAARAAGAYEAVLVDEAGAVTEGAAANVWIVDAAGILRTRPLDHAILPGCTRAALRGLLAQAGIGLEERGFSLAELRAAREIFLTSATSFVRPVTRLDGAPVGDGAVGAITRRLFALFARHVRGQRDNAP</sequence>
<comment type="catalytic activity">
    <reaction evidence="11">
        <text>L-valine + 2-oxoglutarate = 3-methyl-2-oxobutanoate + L-glutamate</text>
        <dbReference type="Rhea" id="RHEA:24813"/>
        <dbReference type="ChEBI" id="CHEBI:11851"/>
        <dbReference type="ChEBI" id="CHEBI:16810"/>
        <dbReference type="ChEBI" id="CHEBI:29985"/>
        <dbReference type="ChEBI" id="CHEBI:57762"/>
        <dbReference type="EC" id="2.6.1.42"/>
    </reaction>
</comment>
<gene>
    <name evidence="14" type="ORF">ENY07_02620</name>
</gene>
<proteinExistence type="inferred from homology"/>
<dbReference type="FunFam" id="3.20.10.10:FF:000002">
    <property type="entry name" value="D-alanine aminotransferase"/>
    <property type="match status" value="1"/>
</dbReference>
<dbReference type="InterPro" id="IPR036038">
    <property type="entry name" value="Aminotransferase-like"/>
</dbReference>
<evidence type="ECO:0000256" key="12">
    <source>
        <dbReference type="ARBA" id="ARBA00048798"/>
    </source>
</evidence>
<dbReference type="PANTHER" id="PTHR42743">
    <property type="entry name" value="AMINO-ACID AMINOTRANSFERASE"/>
    <property type="match status" value="1"/>
</dbReference>
<dbReference type="NCBIfam" id="NF005209">
    <property type="entry name" value="PRK06680.1"/>
    <property type="match status" value="1"/>
</dbReference>